<dbReference type="RefSeq" id="XP_066671557.1">
    <property type="nucleotide sequence ID" value="XM_066807939.1"/>
</dbReference>
<protein>
    <submittedName>
        <fullName evidence="1">Uncharacterized protein</fullName>
    </submittedName>
</protein>
<accession>A0ABR1WZQ6</accession>
<sequence>MAARNLLVFDLLQLSPCRHVAPAPGPVNLYEVLLPDTGHSPDLAQVVLGASVAMVCTRCVQSPMTPCPDTGSGGCGLALQVKGDRGALGCLLVLVSVILLIDIVTLPSSPYVVCTYIPDDDFKMLGVGCPAERSLLLYGTTVFCDPGAPSTSALQPDDLRPR</sequence>
<name>A0ABR1WZQ6_9PEZI</name>
<evidence type="ECO:0000313" key="1">
    <source>
        <dbReference type="EMBL" id="KAK8088663.1"/>
    </source>
</evidence>
<evidence type="ECO:0000313" key="2">
    <source>
        <dbReference type="Proteomes" id="UP001433268"/>
    </source>
</evidence>
<keyword evidence="2" id="KW-1185">Reference proteome</keyword>
<proteinExistence type="predicted"/>
<reference evidence="1 2" key="1">
    <citation type="submission" date="2023-01" db="EMBL/GenBank/DDBJ databases">
        <title>Analysis of 21 Apiospora genomes using comparative genomics revels a genus with tremendous synthesis potential of carbohydrate active enzymes and secondary metabolites.</title>
        <authorList>
            <person name="Sorensen T."/>
        </authorList>
    </citation>
    <scope>NUCLEOTIDE SEQUENCE [LARGE SCALE GENOMIC DNA]</scope>
    <source>
        <strain evidence="1 2">CBS 114990</strain>
    </source>
</reference>
<dbReference type="GeneID" id="92040999"/>
<dbReference type="Proteomes" id="UP001433268">
    <property type="component" value="Unassembled WGS sequence"/>
</dbReference>
<comment type="caution">
    <text evidence="1">The sequence shown here is derived from an EMBL/GenBank/DDBJ whole genome shotgun (WGS) entry which is preliminary data.</text>
</comment>
<dbReference type="EMBL" id="JAQQWN010000004">
    <property type="protein sequence ID" value="KAK8088663.1"/>
    <property type="molecule type" value="Genomic_DNA"/>
</dbReference>
<gene>
    <name evidence="1" type="ORF">PG997_003624</name>
</gene>
<organism evidence="1 2">
    <name type="scientific">Apiospora hydei</name>
    <dbReference type="NCBI Taxonomy" id="1337664"/>
    <lineage>
        <taxon>Eukaryota</taxon>
        <taxon>Fungi</taxon>
        <taxon>Dikarya</taxon>
        <taxon>Ascomycota</taxon>
        <taxon>Pezizomycotina</taxon>
        <taxon>Sordariomycetes</taxon>
        <taxon>Xylariomycetidae</taxon>
        <taxon>Amphisphaeriales</taxon>
        <taxon>Apiosporaceae</taxon>
        <taxon>Apiospora</taxon>
    </lineage>
</organism>